<evidence type="ECO:0000256" key="1">
    <source>
        <dbReference type="ARBA" id="ARBA00008898"/>
    </source>
</evidence>
<dbReference type="InterPro" id="IPR050268">
    <property type="entry name" value="NADH-dep_flavin_reductase"/>
</dbReference>
<sequence length="179" mass="19284">MATATALPMHDDTTIDPQALRNALGCFATGVTIVTTRGEDGSPVGLTVNSFSSVSLEPPLVLWSLVRRSPSRAAFERATHFTVNVLTTGQRDLSQRFATARPDKFEGVRWWAGAGGAPVIEGCLAHFQCRQALRYDGGDHDIFLGRVEDFDASPAGEPLVFVTGRYHQARPADGPDKTA</sequence>
<dbReference type="Pfam" id="PF01613">
    <property type="entry name" value="Flavin_Reduct"/>
    <property type="match status" value="1"/>
</dbReference>
<dbReference type="SMART" id="SM00903">
    <property type="entry name" value="Flavin_Reduct"/>
    <property type="match status" value="1"/>
</dbReference>
<name>A0A5B8RAL9_9ZZZZ</name>
<dbReference type="GO" id="GO:0010181">
    <property type="term" value="F:FMN binding"/>
    <property type="evidence" value="ECO:0007669"/>
    <property type="project" value="InterPro"/>
</dbReference>
<feature type="domain" description="Flavin reductase like" evidence="3">
    <location>
        <begin position="24"/>
        <end position="168"/>
    </location>
</feature>
<evidence type="ECO:0000259" key="3">
    <source>
        <dbReference type="SMART" id="SM00903"/>
    </source>
</evidence>
<accession>A0A5B8RAL9</accession>
<proteinExistence type="inferred from homology"/>
<evidence type="ECO:0000256" key="2">
    <source>
        <dbReference type="ARBA" id="ARBA00023002"/>
    </source>
</evidence>
<gene>
    <name evidence="4" type="primary">ntaB</name>
    <name evidence="4" type="ORF">KBTEX_00085</name>
</gene>
<dbReference type="GO" id="GO:0052874">
    <property type="term" value="F:FMN reductase (NADH) activity"/>
    <property type="evidence" value="ECO:0007669"/>
    <property type="project" value="UniProtKB-EC"/>
</dbReference>
<dbReference type="InterPro" id="IPR002563">
    <property type="entry name" value="Flavin_Rdtase-like_dom"/>
</dbReference>
<dbReference type="PANTHER" id="PTHR30466:SF11">
    <property type="entry name" value="FLAVIN-DEPENDENT MONOOXYGENASE, REDUCTASE SUBUNIT HSAB"/>
    <property type="match status" value="1"/>
</dbReference>
<organism evidence="4">
    <name type="scientific">uncultured organism</name>
    <dbReference type="NCBI Taxonomy" id="155900"/>
    <lineage>
        <taxon>unclassified sequences</taxon>
        <taxon>environmental samples</taxon>
    </lineage>
</organism>
<dbReference type="AlphaFoldDB" id="A0A5B8RAL9"/>
<dbReference type="GO" id="GO:0042602">
    <property type="term" value="F:riboflavin reductase (NADPH) activity"/>
    <property type="evidence" value="ECO:0007669"/>
    <property type="project" value="TreeGrafter"/>
</dbReference>
<reference evidence="4" key="1">
    <citation type="submission" date="2019-06" db="EMBL/GenBank/DDBJ databases">
        <authorList>
            <person name="Murdoch R.W."/>
            <person name="Fathepure B."/>
        </authorList>
    </citation>
    <scope>NUCLEOTIDE SEQUENCE</scope>
</reference>
<dbReference type="PANTHER" id="PTHR30466">
    <property type="entry name" value="FLAVIN REDUCTASE"/>
    <property type="match status" value="1"/>
</dbReference>
<evidence type="ECO:0000313" key="4">
    <source>
        <dbReference type="EMBL" id="QEA03785.1"/>
    </source>
</evidence>
<dbReference type="EC" id="1.5.1.42" evidence="4"/>
<keyword evidence="2 4" id="KW-0560">Oxidoreductase</keyword>
<dbReference type="Gene3D" id="2.30.110.10">
    <property type="entry name" value="Electron Transport, Fmn-binding Protein, Chain A"/>
    <property type="match status" value="1"/>
</dbReference>
<protein>
    <submittedName>
        <fullName evidence="4">FMN reductase (NADH) NtaB</fullName>
        <ecNumber evidence="4">1.5.1.42</ecNumber>
    </submittedName>
</protein>
<comment type="similarity">
    <text evidence="1">Belongs to the non-flavoprotein flavin reductase family.</text>
</comment>
<dbReference type="InterPro" id="IPR012349">
    <property type="entry name" value="Split_barrel_FMN-bd"/>
</dbReference>
<dbReference type="EMBL" id="MN079076">
    <property type="protein sequence ID" value="QEA03785.1"/>
    <property type="molecule type" value="Genomic_DNA"/>
</dbReference>
<dbReference type="SUPFAM" id="SSF50475">
    <property type="entry name" value="FMN-binding split barrel"/>
    <property type="match status" value="1"/>
</dbReference>